<proteinExistence type="predicted"/>
<keyword evidence="3" id="KW-1185">Reference proteome</keyword>
<feature type="region of interest" description="Disordered" evidence="1">
    <location>
        <begin position="81"/>
        <end position="117"/>
    </location>
</feature>
<evidence type="ECO:0000256" key="1">
    <source>
        <dbReference type="SAM" id="MobiDB-lite"/>
    </source>
</evidence>
<sequence length="117" mass="12633">MSRLCSNTTRHRVGGANNKRQAQRPSAVSGMLASPSPRFPPHCGRARSYTIFSTDAPKVPTPAIVNSVVYSLVLFAGGGSRAGPPFPYHSQLDRWPERLGRTGNPGRGNSVWHPSHS</sequence>
<organism evidence="2 3">
    <name type="scientific">Haematococcus lacustris</name>
    <name type="common">Green alga</name>
    <name type="synonym">Haematococcus pluvialis</name>
    <dbReference type="NCBI Taxonomy" id="44745"/>
    <lineage>
        <taxon>Eukaryota</taxon>
        <taxon>Viridiplantae</taxon>
        <taxon>Chlorophyta</taxon>
        <taxon>core chlorophytes</taxon>
        <taxon>Chlorophyceae</taxon>
        <taxon>CS clade</taxon>
        <taxon>Chlamydomonadales</taxon>
        <taxon>Haematococcaceae</taxon>
        <taxon>Haematococcus</taxon>
    </lineage>
</organism>
<feature type="compositionally biased region" description="Basic and acidic residues" evidence="1">
    <location>
        <begin position="91"/>
        <end position="100"/>
    </location>
</feature>
<gene>
    <name evidence="2" type="ORF">HaLaN_05808</name>
</gene>
<reference evidence="2 3" key="1">
    <citation type="submission" date="2020-02" db="EMBL/GenBank/DDBJ databases">
        <title>Draft genome sequence of Haematococcus lacustris strain NIES-144.</title>
        <authorList>
            <person name="Morimoto D."/>
            <person name="Nakagawa S."/>
            <person name="Yoshida T."/>
            <person name="Sawayama S."/>
        </authorList>
    </citation>
    <scope>NUCLEOTIDE SEQUENCE [LARGE SCALE GENOMIC DNA]</scope>
    <source>
        <strain evidence="2 3">NIES-144</strain>
    </source>
</reference>
<dbReference type="Proteomes" id="UP000485058">
    <property type="component" value="Unassembled WGS sequence"/>
</dbReference>
<protein>
    <submittedName>
        <fullName evidence="2">Uncharacterized protein</fullName>
    </submittedName>
</protein>
<name>A0A699YU39_HAELA</name>
<evidence type="ECO:0000313" key="3">
    <source>
        <dbReference type="Proteomes" id="UP000485058"/>
    </source>
</evidence>
<accession>A0A699YU39</accession>
<feature type="non-terminal residue" evidence="2">
    <location>
        <position position="1"/>
    </location>
</feature>
<evidence type="ECO:0000313" key="2">
    <source>
        <dbReference type="EMBL" id="GFH10486.1"/>
    </source>
</evidence>
<dbReference type="EMBL" id="BLLF01000320">
    <property type="protein sequence ID" value="GFH10486.1"/>
    <property type="molecule type" value="Genomic_DNA"/>
</dbReference>
<dbReference type="AlphaFoldDB" id="A0A699YU39"/>
<comment type="caution">
    <text evidence="2">The sequence shown here is derived from an EMBL/GenBank/DDBJ whole genome shotgun (WGS) entry which is preliminary data.</text>
</comment>
<feature type="region of interest" description="Disordered" evidence="1">
    <location>
        <begin position="1"/>
        <end position="40"/>
    </location>
</feature>